<comment type="similarity">
    <text evidence="2">Belongs to the D-isomer specific 2-hydroxyacid dehydrogenase family.</text>
</comment>
<dbReference type="Pfam" id="PF02826">
    <property type="entry name" value="2-Hacid_dh_C"/>
    <property type="match status" value="1"/>
</dbReference>
<dbReference type="FunFam" id="3.40.50.720:FF:000462">
    <property type="entry name" value="Glyoxylate reductase (NADP+)"/>
    <property type="match status" value="1"/>
</dbReference>
<reference evidence="5" key="1">
    <citation type="journal article" date="2014" name="Int. J. Syst. Evol. Microbiol.">
        <title>Complete genome sequence of Corynebacterium casei LMG S-19264T (=DSM 44701T), isolated from a smear-ripened cheese.</title>
        <authorList>
            <consortium name="US DOE Joint Genome Institute (JGI-PGF)"/>
            <person name="Walter F."/>
            <person name="Albersmeier A."/>
            <person name="Kalinowski J."/>
            <person name="Ruckert C."/>
        </authorList>
    </citation>
    <scope>NUCLEOTIDE SEQUENCE</scope>
    <source>
        <strain evidence="5">JCM 11219</strain>
    </source>
</reference>
<dbReference type="Gene3D" id="3.40.50.720">
    <property type="entry name" value="NAD(P)-binding Rossmann-like Domain"/>
    <property type="match status" value="2"/>
</dbReference>
<dbReference type="GO" id="GO:0005829">
    <property type="term" value="C:cytosol"/>
    <property type="evidence" value="ECO:0007669"/>
    <property type="project" value="TreeGrafter"/>
</dbReference>
<keyword evidence="1 2" id="KW-0560">Oxidoreductase</keyword>
<protein>
    <submittedName>
        <fullName evidence="5">D-glycerate dehydrogenase</fullName>
    </submittedName>
</protein>
<dbReference type="Proteomes" id="UP000657075">
    <property type="component" value="Unassembled WGS sequence"/>
</dbReference>
<dbReference type="CDD" id="cd05301">
    <property type="entry name" value="GDH"/>
    <property type="match status" value="1"/>
</dbReference>
<dbReference type="InterPro" id="IPR006140">
    <property type="entry name" value="D-isomer_DH_NAD-bd"/>
</dbReference>
<dbReference type="GO" id="GO:0030267">
    <property type="term" value="F:glyoxylate reductase (NADPH) activity"/>
    <property type="evidence" value="ECO:0007669"/>
    <property type="project" value="TreeGrafter"/>
</dbReference>
<evidence type="ECO:0000256" key="1">
    <source>
        <dbReference type="ARBA" id="ARBA00023002"/>
    </source>
</evidence>
<dbReference type="InterPro" id="IPR036291">
    <property type="entry name" value="NAD(P)-bd_dom_sf"/>
</dbReference>
<dbReference type="PROSITE" id="PS00671">
    <property type="entry name" value="D_2_HYDROXYACID_DH_3"/>
    <property type="match status" value="1"/>
</dbReference>
<evidence type="ECO:0000256" key="2">
    <source>
        <dbReference type="RuleBase" id="RU003719"/>
    </source>
</evidence>
<dbReference type="Pfam" id="PF00389">
    <property type="entry name" value="2-Hacid_dh"/>
    <property type="match status" value="1"/>
</dbReference>
<dbReference type="PANTHER" id="PTHR10996">
    <property type="entry name" value="2-HYDROXYACID DEHYDROGENASE-RELATED"/>
    <property type="match status" value="1"/>
</dbReference>
<evidence type="ECO:0000313" key="6">
    <source>
        <dbReference type="Proteomes" id="UP000657075"/>
    </source>
</evidence>
<reference evidence="5" key="2">
    <citation type="submission" date="2020-09" db="EMBL/GenBank/DDBJ databases">
        <authorList>
            <person name="Sun Q."/>
            <person name="Ohkuma M."/>
        </authorList>
    </citation>
    <scope>NUCLEOTIDE SEQUENCE</scope>
    <source>
        <strain evidence="5">JCM 11219</strain>
    </source>
</reference>
<feature type="domain" description="D-isomer specific 2-hydroxyacid dehydrogenase catalytic" evidence="3">
    <location>
        <begin position="48"/>
        <end position="331"/>
    </location>
</feature>
<dbReference type="SUPFAM" id="SSF52283">
    <property type="entry name" value="Formate/glycerate dehydrogenase catalytic domain-like"/>
    <property type="match status" value="1"/>
</dbReference>
<dbReference type="PANTHER" id="PTHR10996:SF283">
    <property type="entry name" value="GLYOXYLATE_HYDROXYPYRUVATE REDUCTASE B"/>
    <property type="match status" value="1"/>
</dbReference>
<dbReference type="PROSITE" id="PS00065">
    <property type="entry name" value="D_2_HYDROXYACID_DH_1"/>
    <property type="match status" value="1"/>
</dbReference>
<feature type="domain" description="D-isomer specific 2-hydroxyacid dehydrogenase NAD-binding" evidence="4">
    <location>
        <begin position="124"/>
        <end position="301"/>
    </location>
</feature>
<dbReference type="EMBL" id="BMNM01000004">
    <property type="protein sequence ID" value="GGI77824.1"/>
    <property type="molecule type" value="Genomic_DNA"/>
</dbReference>
<dbReference type="InterPro" id="IPR029753">
    <property type="entry name" value="D-isomer_DH_CS"/>
</dbReference>
<dbReference type="GO" id="GO:0051287">
    <property type="term" value="F:NAD binding"/>
    <property type="evidence" value="ECO:0007669"/>
    <property type="project" value="InterPro"/>
</dbReference>
<comment type="caution">
    <text evidence="5">The sequence shown here is derived from an EMBL/GenBank/DDBJ whole genome shotgun (WGS) entry which is preliminary data.</text>
</comment>
<dbReference type="InterPro" id="IPR029752">
    <property type="entry name" value="D-isomer_DH_CS1"/>
</dbReference>
<dbReference type="GO" id="GO:0016618">
    <property type="term" value="F:hydroxypyruvate reductase [NAD(P)H] activity"/>
    <property type="evidence" value="ECO:0007669"/>
    <property type="project" value="TreeGrafter"/>
</dbReference>
<evidence type="ECO:0000259" key="3">
    <source>
        <dbReference type="Pfam" id="PF00389"/>
    </source>
</evidence>
<sequence length="346" mass="38578">MIEMAMVGPCVFISRSNLPSIIYAELNKLPIEIRMWKETGPMWSKQASPPREVWVEMFRNCVGAIVTLGDTIGRSLINEASKLFVISTYSVGIDHIDVKAATERGIYVTHTPEVLVEAVADLAMGLLIALARKIVLGDRMIRAGEIHDKWGWLLGNDVHGTTMGIIGLGNIGAALARRARAFNMKVIYWSRTRKPQIEFALGIEYRPLESVLNEADYVMVTIAASPETRHLINEERLRLMKKSAYLVNVARGDIVDTKALVKALREGWIAGAALDVFEEEPLPSNHELTKFDNVVLVPHIGSATYETRERMAEVTVRNLINVLMGKRPLYLANPEVLSVRPLQALL</sequence>
<dbReference type="InterPro" id="IPR050223">
    <property type="entry name" value="D-isomer_2-hydroxyacid_DH"/>
</dbReference>
<accession>A0A830EJL0</accession>
<name>A0A830EJL0_9CREN</name>
<organism evidence="5 6">
    <name type="scientific">Vulcanisaeta souniana JCM 11219</name>
    <dbReference type="NCBI Taxonomy" id="1293586"/>
    <lineage>
        <taxon>Archaea</taxon>
        <taxon>Thermoproteota</taxon>
        <taxon>Thermoprotei</taxon>
        <taxon>Thermoproteales</taxon>
        <taxon>Thermoproteaceae</taxon>
        <taxon>Vulcanisaeta</taxon>
    </lineage>
</organism>
<evidence type="ECO:0000259" key="4">
    <source>
        <dbReference type="Pfam" id="PF02826"/>
    </source>
</evidence>
<dbReference type="AlphaFoldDB" id="A0A830EJL0"/>
<dbReference type="SUPFAM" id="SSF51735">
    <property type="entry name" value="NAD(P)-binding Rossmann-fold domains"/>
    <property type="match status" value="1"/>
</dbReference>
<gene>
    <name evidence="5" type="ORF">GCM10007112_13270</name>
</gene>
<dbReference type="InterPro" id="IPR006139">
    <property type="entry name" value="D-isomer_2_OHA_DH_cat_dom"/>
</dbReference>
<proteinExistence type="inferred from homology"/>
<evidence type="ECO:0000313" key="5">
    <source>
        <dbReference type="EMBL" id="GGI77824.1"/>
    </source>
</evidence>